<name>A0A4S2N1A2_9PEZI</name>
<dbReference type="EMBL" id="ML220114">
    <property type="protein sequence ID" value="TGZ82840.1"/>
    <property type="molecule type" value="Genomic_DNA"/>
</dbReference>
<reference evidence="3 4" key="1">
    <citation type="submission" date="2019-04" db="EMBL/GenBank/DDBJ databases">
        <title>Comparative genomics and transcriptomics to analyze fruiting body development in filamentous ascomycetes.</title>
        <authorList>
            <consortium name="DOE Joint Genome Institute"/>
            <person name="Lutkenhaus R."/>
            <person name="Traeger S."/>
            <person name="Breuer J."/>
            <person name="Kuo A."/>
            <person name="Lipzen A."/>
            <person name="Pangilinan J."/>
            <person name="Dilworth D."/>
            <person name="Sandor L."/>
            <person name="Poggeler S."/>
            <person name="Barry K."/>
            <person name="Grigoriev I.V."/>
            <person name="Nowrousian M."/>
        </authorList>
    </citation>
    <scope>NUCLEOTIDE SEQUENCE [LARGE SCALE GENOMIC DNA]</scope>
    <source>
        <strain evidence="3 4">CBS 389.68</strain>
    </source>
</reference>
<dbReference type="InterPro" id="IPR000467">
    <property type="entry name" value="G_patch_dom"/>
</dbReference>
<feature type="compositionally biased region" description="Basic residues" evidence="1">
    <location>
        <begin position="196"/>
        <end position="206"/>
    </location>
</feature>
<evidence type="ECO:0000256" key="1">
    <source>
        <dbReference type="SAM" id="MobiDB-lite"/>
    </source>
</evidence>
<protein>
    <recommendedName>
        <fullName evidence="2">G-patch domain-containing protein</fullName>
    </recommendedName>
</protein>
<organism evidence="3 4">
    <name type="scientific">Ascodesmis nigricans</name>
    <dbReference type="NCBI Taxonomy" id="341454"/>
    <lineage>
        <taxon>Eukaryota</taxon>
        <taxon>Fungi</taxon>
        <taxon>Dikarya</taxon>
        <taxon>Ascomycota</taxon>
        <taxon>Pezizomycotina</taxon>
        <taxon>Pezizomycetes</taxon>
        <taxon>Pezizales</taxon>
        <taxon>Ascodesmidaceae</taxon>
        <taxon>Ascodesmis</taxon>
    </lineage>
</organism>
<feature type="compositionally biased region" description="Basic residues" evidence="1">
    <location>
        <begin position="253"/>
        <end position="278"/>
    </location>
</feature>
<evidence type="ECO:0000259" key="2">
    <source>
        <dbReference type="PROSITE" id="PS50174"/>
    </source>
</evidence>
<dbReference type="InParanoid" id="A0A4S2N1A2"/>
<dbReference type="STRING" id="341454.A0A4S2N1A2"/>
<feature type="region of interest" description="Disordered" evidence="1">
    <location>
        <begin position="147"/>
        <end position="306"/>
    </location>
</feature>
<keyword evidence="4" id="KW-1185">Reference proteome</keyword>
<evidence type="ECO:0000313" key="4">
    <source>
        <dbReference type="Proteomes" id="UP000298138"/>
    </source>
</evidence>
<feature type="compositionally biased region" description="Basic and acidic residues" evidence="1">
    <location>
        <begin position="240"/>
        <end position="252"/>
    </location>
</feature>
<feature type="compositionally biased region" description="Polar residues" evidence="1">
    <location>
        <begin position="208"/>
        <end position="220"/>
    </location>
</feature>
<feature type="compositionally biased region" description="Basic and acidic residues" evidence="1">
    <location>
        <begin position="185"/>
        <end position="195"/>
    </location>
</feature>
<dbReference type="AlphaFoldDB" id="A0A4S2N1A2"/>
<accession>A0A4S2N1A2</accession>
<dbReference type="PROSITE" id="PS50174">
    <property type="entry name" value="G_PATCH"/>
    <property type="match status" value="1"/>
</dbReference>
<feature type="domain" description="G-patch" evidence="2">
    <location>
        <begin position="25"/>
        <end position="81"/>
    </location>
</feature>
<evidence type="ECO:0000313" key="3">
    <source>
        <dbReference type="EMBL" id="TGZ82840.1"/>
    </source>
</evidence>
<feature type="compositionally biased region" description="Basic and acidic residues" evidence="1">
    <location>
        <begin position="151"/>
        <end position="164"/>
    </location>
</feature>
<dbReference type="GO" id="GO:0003676">
    <property type="term" value="F:nucleic acid binding"/>
    <property type="evidence" value="ECO:0007669"/>
    <property type="project" value="InterPro"/>
</dbReference>
<proteinExistence type="predicted"/>
<dbReference type="OrthoDB" id="29523at2759"/>
<sequence length="347" mass="38444">MGLAGPKVKTKVGVDPRNTFWTSNTERFGHKYLSNLGWTPGTALGDKSSSYHSSGHISSASHTGVKIVLKDDTLGIGAKKGAQDGECTGLLGLEGLLGRLNGDEEKVKRVQMEEERRKNEWVGGRYGVVFVRGEVWTGEDFSKLIKKPGKEKKEEKAESKEEKKKEKKRKRGDDGESKEKRSRREKSAASEDESRKRSKSRSKSKSKTPSGNDESSNEDTSAGADVSEDSSTSKKRKKSEKKEEGRSEESKKEKKKRKKEEKAERKARKAEKKKRKEKAQKDDESSSSESESETQASGSATPVFTAPPQVQKRVLVGRHAVRARFIAAKRSAVMDAAALNEILMIKA</sequence>
<gene>
    <name evidence="3" type="ORF">EX30DRAFT_362454</name>
</gene>
<dbReference type="Proteomes" id="UP000298138">
    <property type="component" value="Unassembled WGS sequence"/>
</dbReference>